<dbReference type="RefSeq" id="WP_073166563.1">
    <property type="nucleotide sequence ID" value="NZ_FQUW01000033.1"/>
</dbReference>
<proteinExistence type="predicted"/>
<sequence length="84" mass="9427">MFLHLGNDVVIPKRDIVAILNVRVENSPVNREFMELARSEKIVQVIADKGKEKSIVLTSNRIYVSPISCSTLKKRAGMLVFNGE</sequence>
<accession>A0A1M5C0X4</accession>
<dbReference type="Proteomes" id="UP000184196">
    <property type="component" value="Unassembled WGS sequence"/>
</dbReference>
<evidence type="ECO:0000313" key="1">
    <source>
        <dbReference type="EMBL" id="SHF48434.1"/>
    </source>
</evidence>
<dbReference type="Pfam" id="PF04025">
    <property type="entry name" value="RemA-like"/>
    <property type="match status" value="1"/>
</dbReference>
<dbReference type="EMBL" id="FQUW01000033">
    <property type="protein sequence ID" value="SHF48434.1"/>
    <property type="molecule type" value="Genomic_DNA"/>
</dbReference>
<evidence type="ECO:0008006" key="3">
    <source>
        <dbReference type="Google" id="ProtNLM"/>
    </source>
</evidence>
<reference evidence="2" key="1">
    <citation type="submission" date="2016-11" db="EMBL/GenBank/DDBJ databases">
        <authorList>
            <person name="Varghese N."/>
            <person name="Submissions S."/>
        </authorList>
    </citation>
    <scope>NUCLEOTIDE SEQUENCE [LARGE SCALE GENOMIC DNA]</scope>
    <source>
        <strain evidence="2">DSM 11792</strain>
    </source>
</reference>
<dbReference type="AlphaFoldDB" id="A0A1M5C0X4"/>
<gene>
    <name evidence="1" type="ORF">SAMN02745218_02376</name>
</gene>
<dbReference type="OrthoDB" id="9811390at2"/>
<dbReference type="NCBIfam" id="NF046065">
    <property type="entry name" value="MtxRegRemB"/>
    <property type="match status" value="1"/>
</dbReference>
<keyword evidence="2" id="KW-1185">Reference proteome</keyword>
<protein>
    <recommendedName>
        <fullName evidence="3">DUF370 domain-containing protein</fullName>
    </recommendedName>
</protein>
<organism evidence="1 2">
    <name type="scientific">Desulfofundulus australicus DSM 11792</name>
    <dbReference type="NCBI Taxonomy" id="1121425"/>
    <lineage>
        <taxon>Bacteria</taxon>
        <taxon>Bacillati</taxon>
        <taxon>Bacillota</taxon>
        <taxon>Clostridia</taxon>
        <taxon>Eubacteriales</taxon>
        <taxon>Peptococcaceae</taxon>
        <taxon>Desulfofundulus</taxon>
    </lineage>
</organism>
<dbReference type="InterPro" id="IPR007169">
    <property type="entry name" value="RemA-like"/>
</dbReference>
<name>A0A1M5C0X4_9FIRM</name>
<evidence type="ECO:0000313" key="2">
    <source>
        <dbReference type="Proteomes" id="UP000184196"/>
    </source>
</evidence>